<dbReference type="EMBL" id="BONK01000013">
    <property type="protein sequence ID" value="GIG22771.1"/>
    <property type="molecule type" value="Genomic_DNA"/>
</dbReference>
<protein>
    <recommendedName>
        <fullName evidence="5">3-methyladenine DNA glycosylase</fullName>
    </recommendedName>
</protein>
<keyword evidence="4" id="KW-1185">Reference proteome</keyword>
<dbReference type="Gene3D" id="1.10.340.30">
    <property type="entry name" value="Hypothetical protein, domain 2"/>
    <property type="match status" value="1"/>
</dbReference>
<evidence type="ECO:0000313" key="4">
    <source>
        <dbReference type="Proteomes" id="UP000632740"/>
    </source>
</evidence>
<dbReference type="GO" id="GO:0006307">
    <property type="term" value="P:DNA alkylation repair"/>
    <property type="evidence" value="ECO:0007669"/>
    <property type="project" value="TreeGrafter"/>
</dbReference>
<proteinExistence type="predicted"/>
<dbReference type="GO" id="GO:0006285">
    <property type="term" value="P:base-excision repair, AP site formation"/>
    <property type="evidence" value="ECO:0007669"/>
    <property type="project" value="TreeGrafter"/>
</dbReference>
<evidence type="ECO:0000256" key="2">
    <source>
        <dbReference type="ARBA" id="ARBA00023204"/>
    </source>
</evidence>
<dbReference type="SUPFAM" id="SSF48150">
    <property type="entry name" value="DNA-glycosylase"/>
    <property type="match status" value="1"/>
</dbReference>
<evidence type="ECO:0000313" key="3">
    <source>
        <dbReference type="EMBL" id="GIG22771.1"/>
    </source>
</evidence>
<keyword evidence="2" id="KW-0234">DNA repair</keyword>
<gene>
    <name evidence="3" type="ORF">Cch01nite_34950</name>
</gene>
<dbReference type="PANTHER" id="PTHR43003:SF6">
    <property type="entry name" value="DNA GLYCOSYLASE"/>
    <property type="match status" value="1"/>
</dbReference>
<reference evidence="3" key="1">
    <citation type="submission" date="2021-01" db="EMBL/GenBank/DDBJ databases">
        <title>Whole genome shotgun sequence of Cellulomonas chitinilytica NBRC 110799.</title>
        <authorList>
            <person name="Komaki H."/>
            <person name="Tamura T."/>
        </authorList>
    </citation>
    <scope>NUCLEOTIDE SEQUENCE</scope>
    <source>
        <strain evidence="3">NBRC 110799</strain>
    </source>
</reference>
<dbReference type="AlphaFoldDB" id="A0A919P725"/>
<evidence type="ECO:0000256" key="1">
    <source>
        <dbReference type="ARBA" id="ARBA00022763"/>
    </source>
</evidence>
<dbReference type="GO" id="GO:0032131">
    <property type="term" value="F:alkylated DNA binding"/>
    <property type="evidence" value="ECO:0007669"/>
    <property type="project" value="TreeGrafter"/>
</dbReference>
<dbReference type="Proteomes" id="UP000632740">
    <property type="component" value="Unassembled WGS sequence"/>
</dbReference>
<evidence type="ECO:0008006" key="5">
    <source>
        <dbReference type="Google" id="ProtNLM"/>
    </source>
</evidence>
<name>A0A919P725_9CELL</name>
<dbReference type="GO" id="GO:0008725">
    <property type="term" value="F:DNA-3-methyladenine glycosylase activity"/>
    <property type="evidence" value="ECO:0007669"/>
    <property type="project" value="TreeGrafter"/>
</dbReference>
<dbReference type="GO" id="GO:0005737">
    <property type="term" value="C:cytoplasm"/>
    <property type="evidence" value="ECO:0007669"/>
    <property type="project" value="TreeGrafter"/>
</dbReference>
<sequence>MPTRIVTWRSVPVGRVCGIPARAQTGGVLPLVAPPDDERVLRTVYRPRAPVDVRLTLSPLRRGAGDPTWASTPDGALWWATSNAAGPATLHLHVRRDGVHATAWGPGAERAVDGVPALLGAGDDPTGFRADLHPLVREAHRRLPGLRIPRSGQVLEALVPAILEQRVVGLDARASWRRLVLRHGTPAPGPAPSGMRVAPSAPVWRDLPVWEWRRAGVEEARSGTVRRAATVARGLQAGADLPLDEARRRLLTVRGVGPWTVAEVASRALGDADAVSVGDFHLAHLVGWALTGRRTDDAGMLGLLEPWRGHRQRVIRLLEITQASRAPRFGPRAPRARPLV</sequence>
<dbReference type="InterPro" id="IPR051912">
    <property type="entry name" value="Alkylbase_DNA_Glycosylase/TA"/>
</dbReference>
<dbReference type="InterPro" id="IPR011257">
    <property type="entry name" value="DNA_glycosylase"/>
</dbReference>
<keyword evidence="1" id="KW-0227">DNA damage</keyword>
<dbReference type="PANTHER" id="PTHR43003">
    <property type="entry name" value="DNA-3-METHYLADENINE GLYCOSYLASE"/>
    <property type="match status" value="1"/>
</dbReference>
<comment type="caution">
    <text evidence="3">The sequence shown here is derived from an EMBL/GenBank/DDBJ whole genome shotgun (WGS) entry which is preliminary data.</text>
</comment>
<accession>A0A919P725</accession>
<dbReference type="GO" id="GO:0043916">
    <property type="term" value="F:DNA-7-methylguanine glycosylase activity"/>
    <property type="evidence" value="ECO:0007669"/>
    <property type="project" value="TreeGrafter"/>
</dbReference>
<organism evidence="3 4">
    <name type="scientific">Cellulomonas chitinilytica</name>
    <dbReference type="NCBI Taxonomy" id="398759"/>
    <lineage>
        <taxon>Bacteria</taxon>
        <taxon>Bacillati</taxon>
        <taxon>Actinomycetota</taxon>
        <taxon>Actinomycetes</taxon>
        <taxon>Micrococcales</taxon>
        <taxon>Cellulomonadaceae</taxon>
        <taxon>Cellulomonas</taxon>
    </lineage>
</organism>
<dbReference type="GO" id="GO:0032993">
    <property type="term" value="C:protein-DNA complex"/>
    <property type="evidence" value="ECO:0007669"/>
    <property type="project" value="TreeGrafter"/>
</dbReference>